<evidence type="ECO:0000256" key="1">
    <source>
        <dbReference type="SAM" id="MobiDB-lite"/>
    </source>
</evidence>
<feature type="region of interest" description="Disordered" evidence="1">
    <location>
        <begin position="101"/>
        <end position="122"/>
    </location>
</feature>
<dbReference type="EMBL" id="CABVHY010000037">
    <property type="protein sequence ID" value="VVO39051.1"/>
    <property type="molecule type" value="Genomic_DNA"/>
</dbReference>
<organism evidence="4 5">
    <name type="scientific">Pseudomonas fluorescens</name>
    <dbReference type="NCBI Taxonomy" id="294"/>
    <lineage>
        <taxon>Bacteria</taxon>
        <taxon>Pseudomonadati</taxon>
        <taxon>Pseudomonadota</taxon>
        <taxon>Gammaproteobacteria</taxon>
        <taxon>Pseudomonadales</taxon>
        <taxon>Pseudomonadaceae</taxon>
        <taxon>Pseudomonas</taxon>
    </lineage>
</organism>
<sequence>MIYEIALLPVHKERIEMFRRAFAEVAPLLSRAKGYGGHLLAQGIESPELFNLIVRWQSLEDHTPGFEASEDHQLFMMGLEEYFSEEPKVYHIEGAAFRTDEHDDPNNTVGMGAASGLRGLWP</sequence>
<accession>A0A5E7FI10</accession>
<name>A0A5E7FI10_PSEFL</name>
<evidence type="ECO:0000313" key="3">
    <source>
        <dbReference type="EMBL" id="VVO31136.1"/>
    </source>
</evidence>
<dbReference type="Gene3D" id="3.30.70.100">
    <property type="match status" value="1"/>
</dbReference>
<reference evidence="4 5" key="1">
    <citation type="submission" date="2019-09" db="EMBL/GenBank/DDBJ databases">
        <authorList>
            <person name="Chandra G."/>
            <person name="Truman W A."/>
        </authorList>
    </citation>
    <scope>NUCLEOTIDE SEQUENCE [LARGE SCALE GENOMIC DNA]</scope>
    <source>
        <strain evidence="4">PS723</strain>
    </source>
</reference>
<dbReference type="RefSeq" id="WP_150806290.1">
    <property type="nucleotide sequence ID" value="NZ_CABVHY010000030.1"/>
</dbReference>
<evidence type="ECO:0000313" key="4">
    <source>
        <dbReference type="EMBL" id="VVO39051.1"/>
    </source>
</evidence>
<dbReference type="Pfam" id="PF03992">
    <property type="entry name" value="ABM"/>
    <property type="match status" value="1"/>
</dbReference>
<dbReference type="AlphaFoldDB" id="A0A5E7FI10"/>
<dbReference type="InterPro" id="IPR007138">
    <property type="entry name" value="ABM_dom"/>
</dbReference>
<dbReference type="EMBL" id="CABVHY010000030">
    <property type="protein sequence ID" value="VVO31136.1"/>
    <property type="molecule type" value="Genomic_DNA"/>
</dbReference>
<dbReference type="SUPFAM" id="SSF54909">
    <property type="entry name" value="Dimeric alpha+beta barrel"/>
    <property type="match status" value="1"/>
</dbReference>
<gene>
    <name evidence="3" type="ORF">PS723_05000</name>
    <name evidence="4" type="ORF">PS723_05648</name>
</gene>
<protein>
    <recommendedName>
        <fullName evidence="2">ABM domain-containing protein</fullName>
    </recommendedName>
</protein>
<evidence type="ECO:0000313" key="5">
    <source>
        <dbReference type="Proteomes" id="UP000379480"/>
    </source>
</evidence>
<dbReference type="OrthoDB" id="9798157at2"/>
<dbReference type="Proteomes" id="UP000379480">
    <property type="component" value="Unassembled WGS sequence"/>
</dbReference>
<feature type="domain" description="ABM" evidence="2">
    <location>
        <begin position="1"/>
        <end position="75"/>
    </location>
</feature>
<dbReference type="InterPro" id="IPR011008">
    <property type="entry name" value="Dimeric_a/b-barrel"/>
</dbReference>
<proteinExistence type="predicted"/>
<evidence type="ECO:0000259" key="2">
    <source>
        <dbReference type="Pfam" id="PF03992"/>
    </source>
</evidence>